<dbReference type="AlphaFoldDB" id="A0A6G1C4G3"/>
<name>A0A6G1C4G3_9ORYZ</name>
<protein>
    <submittedName>
        <fullName evidence="2">Uncharacterized protein</fullName>
    </submittedName>
</protein>
<evidence type="ECO:0000313" key="2">
    <source>
        <dbReference type="EMBL" id="KAF0895070.1"/>
    </source>
</evidence>
<evidence type="ECO:0000256" key="1">
    <source>
        <dbReference type="SAM" id="MobiDB-lite"/>
    </source>
</evidence>
<reference evidence="2 3" key="1">
    <citation type="submission" date="2019-11" db="EMBL/GenBank/DDBJ databases">
        <title>Whole genome sequence of Oryza granulata.</title>
        <authorList>
            <person name="Li W."/>
        </authorList>
    </citation>
    <scope>NUCLEOTIDE SEQUENCE [LARGE SCALE GENOMIC DNA]</scope>
    <source>
        <strain evidence="3">cv. Menghai</strain>
        <tissue evidence="2">Leaf</tissue>
    </source>
</reference>
<feature type="non-terminal residue" evidence="2">
    <location>
        <position position="81"/>
    </location>
</feature>
<feature type="region of interest" description="Disordered" evidence="1">
    <location>
        <begin position="1"/>
        <end position="27"/>
    </location>
</feature>
<evidence type="ECO:0000313" key="3">
    <source>
        <dbReference type="Proteomes" id="UP000479710"/>
    </source>
</evidence>
<dbReference type="Proteomes" id="UP000479710">
    <property type="component" value="Unassembled WGS sequence"/>
</dbReference>
<sequence>MEAWRMMQASSRRVKGSKREATWHGHHDELQHRPSVVSYNSLVPLHCEAARIDSALQIYQDSSFMDAQLALLSLVQRPSVY</sequence>
<feature type="compositionally biased region" description="Basic and acidic residues" evidence="1">
    <location>
        <begin position="17"/>
        <end position="27"/>
    </location>
</feature>
<comment type="caution">
    <text evidence="2">The sequence shown here is derived from an EMBL/GenBank/DDBJ whole genome shotgun (WGS) entry which is preliminary data.</text>
</comment>
<accession>A0A6G1C4G3</accession>
<proteinExistence type="predicted"/>
<gene>
    <name evidence="2" type="ORF">E2562_006782</name>
</gene>
<dbReference type="EMBL" id="SPHZ02000010">
    <property type="protein sequence ID" value="KAF0895070.1"/>
    <property type="molecule type" value="Genomic_DNA"/>
</dbReference>
<organism evidence="2 3">
    <name type="scientific">Oryza meyeriana var. granulata</name>
    <dbReference type="NCBI Taxonomy" id="110450"/>
    <lineage>
        <taxon>Eukaryota</taxon>
        <taxon>Viridiplantae</taxon>
        <taxon>Streptophyta</taxon>
        <taxon>Embryophyta</taxon>
        <taxon>Tracheophyta</taxon>
        <taxon>Spermatophyta</taxon>
        <taxon>Magnoliopsida</taxon>
        <taxon>Liliopsida</taxon>
        <taxon>Poales</taxon>
        <taxon>Poaceae</taxon>
        <taxon>BOP clade</taxon>
        <taxon>Oryzoideae</taxon>
        <taxon>Oryzeae</taxon>
        <taxon>Oryzinae</taxon>
        <taxon>Oryza</taxon>
        <taxon>Oryza meyeriana</taxon>
    </lineage>
</organism>
<keyword evidence="3" id="KW-1185">Reference proteome</keyword>